<name>A0ABR7UMP7_9FLAO</name>
<dbReference type="PANTHER" id="PTHR10545:SF29">
    <property type="entry name" value="GH14572P-RELATED"/>
    <property type="match status" value="1"/>
</dbReference>
<protein>
    <submittedName>
        <fullName evidence="4">Diamine acetyltransferase</fullName>
    </submittedName>
</protein>
<gene>
    <name evidence="4" type="ORF">B6A10_03065</name>
</gene>
<keyword evidence="1" id="KW-0808">Transferase</keyword>
<comment type="caution">
    <text evidence="4">The sequence shown here is derived from an EMBL/GenBank/DDBJ whole genome shotgun (WGS) entry which is preliminary data.</text>
</comment>
<dbReference type="InterPro" id="IPR000182">
    <property type="entry name" value="GNAT_dom"/>
</dbReference>
<dbReference type="CDD" id="cd04301">
    <property type="entry name" value="NAT_SF"/>
    <property type="match status" value="1"/>
</dbReference>
<evidence type="ECO:0000259" key="3">
    <source>
        <dbReference type="PROSITE" id="PS51186"/>
    </source>
</evidence>
<keyword evidence="2" id="KW-0012">Acyltransferase</keyword>
<dbReference type="Gene3D" id="3.40.630.30">
    <property type="match status" value="1"/>
</dbReference>
<dbReference type="PANTHER" id="PTHR10545">
    <property type="entry name" value="DIAMINE N-ACETYLTRANSFERASE"/>
    <property type="match status" value="1"/>
</dbReference>
<feature type="domain" description="N-acetyltransferase" evidence="3">
    <location>
        <begin position="3"/>
        <end position="155"/>
    </location>
</feature>
<dbReference type="SUPFAM" id="SSF55729">
    <property type="entry name" value="Acyl-CoA N-acyltransferases (Nat)"/>
    <property type="match status" value="1"/>
</dbReference>
<sequence>MNIIIRKAIESDSGGIWSLMKELAIYEKYINSFVITPEIVRANGFKKNPPDFYCLVADDNQKIAGILVYYYLPFTAQNKPSLFIKELYVDTTYRGHKIGEKLMLALKEEAVNNNCGQIKWTVAPWNEGGIRFYNKLGAKENNDWLNYEWNIVNND</sequence>
<dbReference type="InterPro" id="IPR016181">
    <property type="entry name" value="Acyl_CoA_acyltransferase"/>
</dbReference>
<dbReference type="InterPro" id="IPR051016">
    <property type="entry name" value="Diverse_Substrate_AcTransf"/>
</dbReference>
<reference evidence="4 5" key="1">
    <citation type="journal article" date="2020" name="Microbiol. Res.">
        <title>Flavobacterium pokkalii sp. nov., a novel plant growth promoting native rhizobacteria isolated from pokkali rice grown in coastal saline affected agricultural regions of southern India, Kerala.</title>
        <authorList>
            <person name="Menon R.R."/>
            <person name="Kumari S."/>
            <person name="Viver T."/>
            <person name="Rameshkumar N."/>
        </authorList>
    </citation>
    <scope>NUCLEOTIDE SEQUENCE [LARGE SCALE GENOMIC DNA]</scope>
    <source>
        <strain evidence="4 5">L1I52</strain>
    </source>
</reference>
<evidence type="ECO:0000313" key="4">
    <source>
        <dbReference type="EMBL" id="MBD0724151.1"/>
    </source>
</evidence>
<evidence type="ECO:0000256" key="1">
    <source>
        <dbReference type="ARBA" id="ARBA00022679"/>
    </source>
</evidence>
<dbReference type="PROSITE" id="PS51186">
    <property type="entry name" value="GNAT"/>
    <property type="match status" value="1"/>
</dbReference>
<keyword evidence="5" id="KW-1185">Reference proteome</keyword>
<evidence type="ECO:0000256" key="2">
    <source>
        <dbReference type="ARBA" id="ARBA00023315"/>
    </source>
</evidence>
<proteinExistence type="predicted"/>
<evidence type="ECO:0000313" key="5">
    <source>
        <dbReference type="Proteomes" id="UP000661715"/>
    </source>
</evidence>
<dbReference type="Proteomes" id="UP000661715">
    <property type="component" value="Unassembled WGS sequence"/>
</dbReference>
<dbReference type="EMBL" id="NASZ01000002">
    <property type="protein sequence ID" value="MBD0724151.1"/>
    <property type="molecule type" value="Genomic_DNA"/>
</dbReference>
<dbReference type="Pfam" id="PF00583">
    <property type="entry name" value="Acetyltransf_1"/>
    <property type="match status" value="1"/>
</dbReference>
<dbReference type="RefSeq" id="WP_188219664.1">
    <property type="nucleotide sequence ID" value="NZ_NASZ01000002.1"/>
</dbReference>
<accession>A0ABR7UMP7</accession>
<organism evidence="4 5">
    <name type="scientific">Flavobacterium pokkalii</name>
    <dbReference type="NCBI Taxonomy" id="1940408"/>
    <lineage>
        <taxon>Bacteria</taxon>
        <taxon>Pseudomonadati</taxon>
        <taxon>Bacteroidota</taxon>
        <taxon>Flavobacteriia</taxon>
        <taxon>Flavobacteriales</taxon>
        <taxon>Flavobacteriaceae</taxon>
        <taxon>Flavobacterium</taxon>
    </lineage>
</organism>